<feature type="compositionally biased region" description="Low complexity" evidence="1">
    <location>
        <begin position="108"/>
        <end position="126"/>
    </location>
</feature>
<evidence type="ECO:0000313" key="3">
    <source>
        <dbReference type="Proteomes" id="UP001152024"/>
    </source>
</evidence>
<comment type="caution">
    <text evidence="2">The sequence shown here is derived from an EMBL/GenBank/DDBJ whole genome shotgun (WGS) entry which is preliminary data.</text>
</comment>
<name>A0ABQ8RJB4_FUSEQ</name>
<organism evidence="2 3">
    <name type="scientific">Fusarium equiseti</name>
    <name type="common">Fusarium scirpi</name>
    <dbReference type="NCBI Taxonomy" id="61235"/>
    <lineage>
        <taxon>Eukaryota</taxon>
        <taxon>Fungi</taxon>
        <taxon>Dikarya</taxon>
        <taxon>Ascomycota</taxon>
        <taxon>Pezizomycotina</taxon>
        <taxon>Sordariomycetes</taxon>
        <taxon>Hypocreomycetidae</taxon>
        <taxon>Hypocreales</taxon>
        <taxon>Nectriaceae</taxon>
        <taxon>Fusarium</taxon>
        <taxon>Fusarium incarnatum-equiseti species complex</taxon>
    </lineage>
</organism>
<gene>
    <name evidence="2" type="ORF">NW768_003963</name>
</gene>
<feature type="compositionally biased region" description="Polar residues" evidence="1">
    <location>
        <begin position="50"/>
        <end position="62"/>
    </location>
</feature>
<protein>
    <submittedName>
        <fullName evidence="2">Uncharacterized protein</fullName>
    </submittedName>
</protein>
<feature type="compositionally biased region" description="Low complexity" evidence="1">
    <location>
        <begin position="71"/>
        <end position="96"/>
    </location>
</feature>
<dbReference type="Proteomes" id="UP001152024">
    <property type="component" value="Unassembled WGS sequence"/>
</dbReference>
<sequence length="383" mass="43353">MSPKLEWNEFLSLYCQVNNSLSMSPPPSARPTTGFENYLFSPEKIRETCSRNPRQTRPSPHTTYRGKERSYSPSPSSSSSSSSYSSTSSRSGSTHSYVPAPRGRDRGYSSSSSSSYSSTSSRSGSTHSYVSACRSRDLTYPHSTYSSSSHSSRSEGSSTYKYIPPPQPDRQGNCMYLPLRDALRILSDVQSTMENACYSFAERHLPEVLEQKEWDCPEAVELNAWVSVFFQQRNFKLLHQLSQYAGNTKDLGELLDSMKQIRHSAVHRHRLTVTTIEVMVEDAFAFCDILGDDACSKELHAIWGAASRQISRLYKSQPCPPPQPSTLHVPSTHKLLPVSQRERSTEEDSHRSTEVGSEHTESDVDDRTTYSKEHLFWKRRTWQ</sequence>
<proteinExistence type="predicted"/>
<evidence type="ECO:0000256" key="1">
    <source>
        <dbReference type="SAM" id="MobiDB-lite"/>
    </source>
</evidence>
<keyword evidence="3" id="KW-1185">Reference proteome</keyword>
<feature type="region of interest" description="Disordered" evidence="1">
    <location>
        <begin position="337"/>
        <end position="369"/>
    </location>
</feature>
<feature type="region of interest" description="Disordered" evidence="1">
    <location>
        <begin position="141"/>
        <end position="160"/>
    </location>
</feature>
<evidence type="ECO:0000313" key="2">
    <source>
        <dbReference type="EMBL" id="KAJ4136351.1"/>
    </source>
</evidence>
<feature type="region of interest" description="Disordered" evidence="1">
    <location>
        <begin position="22"/>
        <end position="128"/>
    </location>
</feature>
<feature type="compositionally biased region" description="Basic and acidic residues" evidence="1">
    <location>
        <begin position="340"/>
        <end position="369"/>
    </location>
</feature>
<reference evidence="2" key="1">
    <citation type="submission" date="2022-09" db="EMBL/GenBank/DDBJ databases">
        <title>Fusarium specimens isolated from Avocado Roots.</title>
        <authorList>
            <person name="Stajich J."/>
            <person name="Roper C."/>
            <person name="Heimlech-Rivalta G."/>
        </authorList>
    </citation>
    <scope>NUCLEOTIDE SEQUENCE</scope>
    <source>
        <strain evidence="2">CF00095</strain>
    </source>
</reference>
<dbReference type="EMBL" id="JAOQBH010000005">
    <property type="protein sequence ID" value="KAJ4136351.1"/>
    <property type="molecule type" value="Genomic_DNA"/>
</dbReference>
<accession>A0ABQ8RJB4</accession>
<feature type="compositionally biased region" description="Low complexity" evidence="1">
    <location>
        <begin position="143"/>
        <end position="158"/>
    </location>
</feature>